<gene>
    <name evidence="2" type="ORF">U0070_017702</name>
</gene>
<accession>A0AAW0K9F7</accession>
<feature type="region of interest" description="Disordered" evidence="1">
    <location>
        <begin position="21"/>
        <end position="41"/>
    </location>
</feature>
<evidence type="ECO:0000313" key="3">
    <source>
        <dbReference type="Proteomes" id="UP001488838"/>
    </source>
</evidence>
<dbReference type="AlphaFoldDB" id="A0AAW0K9F7"/>
<keyword evidence="3" id="KW-1185">Reference proteome</keyword>
<comment type="caution">
    <text evidence="2">The sequence shown here is derived from an EMBL/GenBank/DDBJ whole genome shotgun (WGS) entry which is preliminary data.</text>
</comment>
<proteinExistence type="predicted"/>
<dbReference type="Proteomes" id="UP001488838">
    <property type="component" value="Unassembled WGS sequence"/>
</dbReference>
<evidence type="ECO:0000256" key="1">
    <source>
        <dbReference type="SAM" id="MobiDB-lite"/>
    </source>
</evidence>
<organism evidence="2 3">
    <name type="scientific">Myodes glareolus</name>
    <name type="common">Bank vole</name>
    <name type="synonym">Clethrionomys glareolus</name>
    <dbReference type="NCBI Taxonomy" id="447135"/>
    <lineage>
        <taxon>Eukaryota</taxon>
        <taxon>Metazoa</taxon>
        <taxon>Chordata</taxon>
        <taxon>Craniata</taxon>
        <taxon>Vertebrata</taxon>
        <taxon>Euteleostomi</taxon>
        <taxon>Mammalia</taxon>
        <taxon>Eutheria</taxon>
        <taxon>Euarchontoglires</taxon>
        <taxon>Glires</taxon>
        <taxon>Rodentia</taxon>
        <taxon>Myomorpha</taxon>
        <taxon>Muroidea</taxon>
        <taxon>Cricetidae</taxon>
        <taxon>Arvicolinae</taxon>
        <taxon>Myodes</taxon>
    </lineage>
</organism>
<reference evidence="2 3" key="1">
    <citation type="journal article" date="2023" name="bioRxiv">
        <title>Conserved and derived expression patterns and positive selection on dental genes reveal complex evolutionary context of ever-growing rodent molars.</title>
        <authorList>
            <person name="Calamari Z.T."/>
            <person name="Song A."/>
            <person name="Cohen E."/>
            <person name="Akter M."/>
            <person name="Roy R.D."/>
            <person name="Hallikas O."/>
            <person name="Christensen M.M."/>
            <person name="Li P."/>
            <person name="Marangoni P."/>
            <person name="Jernvall J."/>
            <person name="Klein O.D."/>
        </authorList>
    </citation>
    <scope>NUCLEOTIDE SEQUENCE [LARGE SCALE GENOMIC DNA]</scope>
    <source>
        <strain evidence="2">V071</strain>
    </source>
</reference>
<dbReference type="EMBL" id="JBBHLL010000004">
    <property type="protein sequence ID" value="KAK7834516.1"/>
    <property type="molecule type" value="Genomic_DNA"/>
</dbReference>
<protein>
    <submittedName>
        <fullName evidence="2">Uncharacterized protein</fullName>
    </submittedName>
</protein>
<name>A0AAW0K9F7_MYOGA</name>
<sequence>MAETGKTCDQRCVAMSKAQHNEYFPDPSSGHEKKRRDREERQNIVLWRQPPITLQYFSLETLIVLKEWNSKWWHHQSIVVSSSLLHAVLMAHANRSLSLQKPFQYYLEAQPQKLHHKRHCRERVWGV</sequence>
<evidence type="ECO:0000313" key="2">
    <source>
        <dbReference type="EMBL" id="KAK7834516.1"/>
    </source>
</evidence>